<reference evidence="2 3" key="1">
    <citation type="journal article" date="2024" name="Chem. Sci.">
        <title>Discovery of megapolipeptins by genome mining of a Burkholderiales bacteria collection.</title>
        <authorList>
            <person name="Paulo B.S."/>
            <person name="Recchia M.J.J."/>
            <person name="Lee S."/>
            <person name="Fergusson C.H."/>
            <person name="Romanowski S.B."/>
            <person name="Hernandez A."/>
            <person name="Krull N."/>
            <person name="Liu D.Y."/>
            <person name="Cavanagh H."/>
            <person name="Bos A."/>
            <person name="Gray C.A."/>
            <person name="Murphy B.T."/>
            <person name="Linington R.G."/>
            <person name="Eustaquio A.S."/>
        </authorList>
    </citation>
    <scope>NUCLEOTIDE SEQUENCE [LARGE SCALE GENOMIC DNA]</scope>
    <source>
        <strain evidence="2 3">RL21-008-BIB-B</strain>
    </source>
</reference>
<proteinExistence type="predicted"/>
<comment type="caution">
    <text evidence="2">The sequence shown here is derived from an EMBL/GenBank/DDBJ whole genome shotgun (WGS) entry which is preliminary data.</text>
</comment>
<dbReference type="EMBL" id="JAQQFR010000009">
    <property type="protein sequence ID" value="MFL9879791.1"/>
    <property type="molecule type" value="Genomic_DNA"/>
</dbReference>
<accession>A0ABW8Z9S4</accession>
<organism evidence="2 3">
    <name type="scientific">Herbaspirillum rhizosphaerae</name>
    <dbReference type="NCBI Taxonomy" id="346179"/>
    <lineage>
        <taxon>Bacteria</taxon>
        <taxon>Pseudomonadati</taxon>
        <taxon>Pseudomonadota</taxon>
        <taxon>Betaproteobacteria</taxon>
        <taxon>Burkholderiales</taxon>
        <taxon>Oxalobacteraceae</taxon>
        <taxon>Herbaspirillum</taxon>
    </lineage>
</organism>
<feature type="transmembrane region" description="Helical" evidence="1">
    <location>
        <begin position="67"/>
        <end position="89"/>
    </location>
</feature>
<feature type="transmembrane region" description="Helical" evidence="1">
    <location>
        <begin position="39"/>
        <end position="60"/>
    </location>
</feature>
<sequence length="119" mass="12079">MREGSSTANYLVSVGVPVLAVGVVGSVIGAGWVSQPSGIFFSASMGLVWASAISSMVYAISTLNIPFSILAPLTYTNALVSIALSATIFGEWQSLNLLKVISGAVLIVSGASVVGTTKL</sequence>
<name>A0ABW8Z9S4_9BURK</name>
<evidence type="ECO:0008006" key="4">
    <source>
        <dbReference type="Google" id="ProtNLM"/>
    </source>
</evidence>
<evidence type="ECO:0000256" key="1">
    <source>
        <dbReference type="SAM" id="Phobius"/>
    </source>
</evidence>
<evidence type="ECO:0000313" key="3">
    <source>
        <dbReference type="Proteomes" id="UP001629214"/>
    </source>
</evidence>
<keyword evidence="3" id="KW-1185">Reference proteome</keyword>
<feature type="transmembrane region" description="Helical" evidence="1">
    <location>
        <begin position="12"/>
        <end position="33"/>
    </location>
</feature>
<keyword evidence="1" id="KW-1133">Transmembrane helix</keyword>
<gene>
    <name evidence="2" type="ORF">PQR63_15435</name>
</gene>
<dbReference type="Proteomes" id="UP001629214">
    <property type="component" value="Unassembled WGS sequence"/>
</dbReference>
<dbReference type="RefSeq" id="WP_408168881.1">
    <property type="nucleotide sequence ID" value="NZ_JAQQFR010000009.1"/>
</dbReference>
<keyword evidence="1" id="KW-0472">Membrane</keyword>
<keyword evidence="1" id="KW-0812">Transmembrane</keyword>
<feature type="transmembrane region" description="Helical" evidence="1">
    <location>
        <begin position="95"/>
        <end position="115"/>
    </location>
</feature>
<protein>
    <recommendedName>
        <fullName evidence="4">EamA domain-containing protein</fullName>
    </recommendedName>
</protein>
<evidence type="ECO:0000313" key="2">
    <source>
        <dbReference type="EMBL" id="MFL9879791.1"/>
    </source>
</evidence>